<name>A0A2S4S1H1_CITAM</name>
<accession>A0A2S4S1H1</accession>
<evidence type="ECO:0000259" key="1">
    <source>
        <dbReference type="Pfam" id="PF18668"/>
    </source>
</evidence>
<dbReference type="Gene3D" id="2.10.10.80">
    <property type="match status" value="1"/>
</dbReference>
<reference evidence="2 3" key="1">
    <citation type="submission" date="2018-01" db="EMBL/GenBank/DDBJ databases">
        <title>Complete genome sequences of 14 Citrobacter spp. isolated from plant in Canada.</title>
        <authorList>
            <person name="Bhandare S.G."/>
            <person name="Colavecchio A."/>
            <person name="Jeukens J."/>
            <person name="Emond-Rheault J.-G."/>
            <person name="Freschi L."/>
            <person name="Hamel J."/>
            <person name="Kukavica-Ibrulj I."/>
            <person name="Levesque R."/>
            <person name="Goodridge L."/>
        </authorList>
    </citation>
    <scope>NUCLEOTIDE SEQUENCE [LARGE SCALE GENOMIC DNA]</scope>
    <source>
        <strain evidence="2 3">S1285</strain>
    </source>
</reference>
<evidence type="ECO:0000313" key="2">
    <source>
        <dbReference type="EMBL" id="POU67689.1"/>
    </source>
</evidence>
<dbReference type="AlphaFoldDB" id="A0A2S4S1H1"/>
<evidence type="ECO:0000313" key="3">
    <source>
        <dbReference type="Proteomes" id="UP000237003"/>
    </source>
</evidence>
<dbReference type="OrthoDB" id="6615244at2"/>
<protein>
    <recommendedName>
        <fullName evidence="1">Tail spike TSP1/Gp66 N-terminal domain-containing protein</fullName>
    </recommendedName>
</protein>
<dbReference type="EMBL" id="PQLX01000001">
    <property type="protein sequence ID" value="POU67689.1"/>
    <property type="molecule type" value="Genomic_DNA"/>
</dbReference>
<comment type="caution">
    <text evidence="2">The sequence shown here is derived from an EMBL/GenBank/DDBJ whole genome shotgun (WGS) entry which is preliminary data.</text>
</comment>
<dbReference type="Proteomes" id="UP000237003">
    <property type="component" value="Unassembled WGS sequence"/>
</dbReference>
<dbReference type="InterPro" id="IPR040775">
    <property type="entry name" value="Tail_spike_N"/>
</dbReference>
<organism evidence="2 3">
    <name type="scientific">Citrobacter amalonaticus</name>
    <dbReference type="NCBI Taxonomy" id="35703"/>
    <lineage>
        <taxon>Bacteria</taxon>
        <taxon>Pseudomonadati</taxon>
        <taxon>Pseudomonadota</taxon>
        <taxon>Gammaproteobacteria</taxon>
        <taxon>Enterobacterales</taxon>
        <taxon>Enterobacteriaceae</taxon>
        <taxon>Citrobacter</taxon>
    </lineage>
</organism>
<feature type="domain" description="Tail spike TSP1/Gp66 N-terminal" evidence="1">
    <location>
        <begin position="63"/>
        <end position="128"/>
    </location>
</feature>
<proteinExistence type="predicted"/>
<dbReference type="Pfam" id="PF18668">
    <property type="entry name" value="Tail_spike_N"/>
    <property type="match status" value="1"/>
</dbReference>
<dbReference type="RefSeq" id="WP_103779235.1">
    <property type="nucleotide sequence ID" value="NZ_PQLX01000001.1"/>
</dbReference>
<gene>
    <name evidence="2" type="ORF">C3430_00885</name>
</gene>
<sequence>MTTYNTGNPLGSAAAKDLYDNAQNFDFALNDITQAIWNDRFGRARNTWFGLETMVINAAAAYGYIILNDMSFQDGGTVNLNELLLDESTGEYFKWTGTFPVGGKVVPPVSTPASTGGEGPGAWLSVGDSTLRTMLASSLGAGIVCYDSAETYAPGTVGDEIGPYEATGANNKYGRKDRARRHLSAVDFGDPDTDIGVAVNLASASLATEYNPSATENIRGGEVELPRGTHTLLTPISLEKHASGITGLRIIGQGQSTSELDMTGAAALSDGVAANTNGASFFRLQDFNVKSAPRRSVSLNKYSRGFISGVQSESAGADGFYFGNGIVMCIDNIMSHASVSNGVRFNPGTVSDPSPGFQHTSHSVRAGYVSNSQGDGWLWGYMNYSNGVACAADNCARYGHLIERCNGFSLDAPGAETNGRSGMGAISSATLGPNKATIRDAFMYANNTSIGGFPNCLHVIAQDGVKNEITLLDSVSIPAVGDITPCVIVDGIGAEVTMNRQKLLNGWKTQNGGYIKWVHDTLPIRSITIPVGAATPICNMLSTQGHKVRYGGEVTIMASNQPPSTPERNTTLYKLLVNKSIGGGSQVLEIGKLGHVSGGGASLPSFTWTLINDQLVATPMIGVGGVSFWFEVTTESQIVAIPL</sequence>